<reference evidence="2 3" key="1">
    <citation type="journal article" date="2013" name="Curr. Biol.">
        <title>Shared signatures of parasitism and phylogenomics unite Cryptomycota and microsporidia.</title>
        <authorList>
            <person name="James T.Y."/>
            <person name="Pelin A."/>
            <person name="Bonen L."/>
            <person name="Ahrendt S."/>
            <person name="Sain D."/>
            <person name="Corradi N."/>
            <person name="Stajich J.E."/>
        </authorList>
    </citation>
    <scope>NUCLEOTIDE SEQUENCE [LARGE SCALE GENOMIC DNA]</scope>
    <source>
        <strain evidence="2 3">CSF55</strain>
    </source>
</reference>
<evidence type="ECO:0000259" key="1">
    <source>
        <dbReference type="PROSITE" id="PS51043"/>
    </source>
</evidence>
<dbReference type="PANTHER" id="PTHR23509">
    <property type="entry name" value="PA-PL1 PHOSPHOLIPASE FAMILY"/>
    <property type="match status" value="1"/>
</dbReference>
<proteinExistence type="predicted"/>
<name>A0A075AVJ1_ROZAC</name>
<evidence type="ECO:0000313" key="2">
    <source>
        <dbReference type="EMBL" id="EPZ32554.1"/>
    </source>
</evidence>
<dbReference type="Pfam" id="PF02862">
    <property type="entry name" value="DDHD"/>
    <property type="match status" value="1"/>
</dbReference>
<dbReference type="InterPro" id="IPR058055">
    <property type="entry name" value="PA-PLA1"/>
</dbReference>
<dbReference type="AlphaFoldDB" id="A0A075AVJ1"/>
<protein>
    <recommendedName>
        <fullName evidence="1">DDHD domain-containing protein</fullName>
    </recommendedName>
</protein>
<dbReference type="SUPFAM" id="SSF53474">
    <property type="entry name" value="alpha/beta-Hydrolases"/>
    <property type="match status" value="1"/>
</dbReference>
<dbReference type="InterPro" id="IPR029058">
    <property type="entry name" value="AB_hydrolase_fold"/>
</dbReference>
<dbReference type="InterPro" id="IPR004177">
    <property type="entry name" value="DDHD_dom"/>
</dbReference>
<dbReference type="Proteomes" id="UP000030755">
    <property type="component" value="Unassembled WGS sequence"/>
</dbReference>
<feature type="domain" description="DDHD" evidence="1">
    <location>
        <begin position="87"/>
        <end position="192"/>
    </location>
</feature>
<dbReference type="OrthoDB" id="431378at2759"/>
<gene>
    <name evidence="2" type="ORF">O9G_004128</name>
</gene>
<dbReference type="HOGENOM" id="CLU_1415916_0_0_1"/>
<accession>A0A075AVJ1</accession>
<sequence length="192" mass="22496">MKETALPGMERARLFQMENFADIIYYSSPVYQKVILEIVSKQLNGVYECFSRQFPCSKENVHIFAHSLGSIISYDLCTKCMEFNDLLDFNVKNIFCTGSPLAPCLITRKECIESGLKFRLYNIYHYMDPIAYKIGPLTSNNHSPKKISAIKRHPKNRFFQWFSKEMDEYDDHKLQDRDCELSPRDYVLSVKC</sequence>
<dbReference type="EMBL" id="KE561144">
    <property type="protein sequence ID" value="EPZ32554.1"/>
    <property type="molecule type" value="Genomic_DNA"/>
</dbReference>
<organism evidence="2 3">
    <name type="scientific">Rozella allomycis (strain CSF55)</name>
    <dbReference type="NCBI Taxonomy" id="988480"/>
    <lineage>
        <taxon>Eukaryota</taxon>
        <taxon>Fungi</taxon>
        <taxon>Fungi incertae sedis</taxon>
        <taxon>Cryptomycota</taxon>
        <taxon>Cryptomycota incertae sedis</taxon>
        <taxon>Rozella</taxon>
    </lineage>
</organism>
<dbReference type="PANTHER" id="PTHR23509:SF10">
    <property type="entry name" value="LD21067P"/>
    <property type="match status" value="1"/>
</dbReference>
<dbReference type="GO" id="GO:0005737">
    <property type="term" value="C:cytoplasm"/>
    <property type="evidence" value="ECO:0007669"/>
    <property type="project" value="TreeGrafter"/>
</dbReference>
<dbReference type="GO" id="GO:0004620">
    <property type="term" value="F:phospholipase activity"/>
    <property type="evidence" value="ECO:0007669"/>
    <property type="project" value="TreeGrafter"/>
</dbReference>
<keyword evidence="3" id="KW-1185">Reference proteome</keyword>
<dbReference type="PROSITE" id="PS51043">
    <property type="entry name" value="DDHD"/>
    <property type="match status" value="1"/>
</dbReference>
<dbReference type="STRING" id="988480.A0A075AVJ1"/>
<dbReference type="GO" id="GO:0046872">
    <property type="term" value="F:metal ion binding"/>
    <property type="evidence" value="ECO:0007669"/>
    <property type="project" value="InterPro"/>
</dbReference>
<evidence type="ECO:0000313" key="3">
    <source>
        <dbReference type="Proteomes" id="UP000030755"/>
    </source>
</evidence>